<evidence type="ECO:0000256" key="6">
    <source>
        <dbReference type="ARBA" id="ARBA00023242"/>
    </source>
</evidence>
<dbReference type="GO" id="GO:0003713">
    <property type="term" value="F:transcription coactivator activity"/>
    <property type="evidence" value="ECO:0007669"/>
    <property type="project" value="InterPro"/>
</dbReference>
<dbReference type="EMBL" id="JAULSU010000006">
    <property type="protein sequence ID" value="KAK0614243.1"/>
    <property type="molecule type" value="Genomic_DNA"/>
</dbReference>
<dbReference type="SUPFAM" id="SSF54447">
    <property type="entry name" value="ssDNA-binding transcriptional regulator domain"/>
    <property type="match status" value="1"/>
</dbReference>
<evidence type="ECO:0000313" key="10">
    <source>
        <dbReference type="Proteomes" id="UP001175000"/>
    </source>
</evidence>
<dbReference type="InterPro" id="IPR003173">
    <property type="entry name" value="PC4_C"/>
</dbReference>
<sequence length="179" mass="19047">MGKRAAESDGEDIASPNLKKAKASSSKTTKTPKAKANSAPPSTNSGTDADGNPMWEIGGTRRVTISKFKGTTLVNIREYYTDKTTGEAKPGKKGISLSVEQFEGLIDAMPALVQALVEDGHELSLPDTGNGGAPVAEAPEKAEKTKKTKKPKRAEKSQKPKKSNIEETSDEEEEGSDEE</sequence>
<evidence type="ECO:0000313" key="9">
    <source>
        <dbReference type="EMBL" id="KAK0614243.1"/>
    </source>
</evidence>
<comment type="similarity">
    <text evidence="2">Belongs to the transcriptional coactivator PC4 family.</text>
</comment>
<evidence type="ECO:0000256" key="5">
    <source>
        <dbReference type="ARBA" id="ARBA00023163"/>
    </source>
</evidence>
<evidence type="ECO:0000256" key="1">
    <source>
        <dbReference type="ARBA" id="ARBA00004123"/>
    </source>
</evidence>
<dbReference type="PANTHER" id="PTHR13215">
    <property type="entry name" value="RNA POLYMERASE II TRANSCRIPTIONAL COACTIVATOR"/>
    <property type="match status" value="1"/>
</dbReference>
<feature type="domain" description="Transcriptional coactivator p15 (PC4) C-terminal" evidence="8">
    <location>
        <begin position="55"/>
        <end position="108"/>
    </location>
</feature>
<keyword evidence="5" id="KW-0804">Transcription</keyword>
<evidence type="ECO:0000256" key="3">
    <source>
        <dbReference type="ARBA" id="ARBA00023015"/>
    </source>
</evidence>
<dbReference type="InterPro" id="IPR045125">
    <property type="entry name" value="Sub1/Tcp4-like"/>
</dbReference>
<gene>
    <name evidence="9" type="ORF">B0T14DRAFT_301147</name>
</gene>
<proteinExistence type="inferred from homology"/>
<evidence type="ECO:0000256" key="7">
    <source>
        <dbReference type="SAM" id="MobiDB-lite"/>
    </source>
</evidence>
<feature type="compositionally biased region" description="Acidic residues" evidence="7">
    <location>
        <begin position="167"/>
        <end position="179"/>
    </location>
</feature>
<dbReference type="Gene3D" id="2.30.31.10">
    <property type="entry name" value="Transcriptional Coactivator Pc4, Chain A"/>
    <property type="match status" value="1"/>
</dbReference>
<evidence type="ECO:0000256" key="4">
    <source>
        <dbReference type="ARBA" id="ARBA00023125"/>
    </source>
</evidence>
<reference evidence="9" key="1">
    <citation type="submission" date="2023-06" db="EMBL/GenBank/DDBJ databases">
        <title>Genome-scale phylogeny and comparative genomics of the fungal order Sordariales.</title>
        <authorList>
            <consortium name="Lawrence Berkeley National Laboratory"/>
            <person name="Hensen N."/>
            <person name="Bonometti L."/>
            <person name="Westerberg I."/>
            <person name="Brannstrom I.O."/>
            <person name="Guillou S."/>
            <person name="Cros-Aarteil S."/>
            <person name="Calhoun S."/>
            <person name="Haridas S."/>
            <person name="Kuo A."/>
            <person name="Mondo S."/>
            <person name="Pangilinan J."/>
            <person name="Riley R."/>
            <person name="Labutti K."/>
            <person name="Andreopoulos B."/>
            <person name="Lipzen A."/>
            <person name="Chen C."/>
            <person name="Yanf M."/>
            <person name="Daum C."/>
            <person name="Ng V."/>
            <person name="Clum A."/>
            <person name="Steindorff A."/>
            <person name="Ohm R."/>
            <person name="Martin F."/>
            <person name="Silar P."/>
            <person name="Natvig D."/>
            <person name="Lalanne C."/>
            <person name="Gautier V."/>
            <person name="Ament-Velasquez S.L."/>
            <person name="Kruys A."/>
            <person name="Hutchinson M.I."/>
            <person name="Powell A.J."/>
            <person name="Barry K."/>
            <person name="Miller A.N."/>
            <person name="Grigoriev I.V."/>
            <person name="Debuchy R."/>
            <person name="Gladieux P."/>
            <person name="Thoren M.H."/>
            <person name="Johannesson H."/>
        </authorList>
    </citation>
    <scope>NUCLEOTIDE SEQUENCE</scope>
    <source>
        <strain evidence="9">CBS 606.72</strain>
    </source>
</reference>
<comment type="caution">
    <text evidence="9">The sequence shown here is derived from an EMBL/GenBank/DDBJ whole genome shotgun (WGS) entry which is preliminary data.</text>
</comment>
<dbReference type="AlphaFoldDB" id="A0AA40BUK4"/>
<dbReference type="GO" id="GO:0060261">
    <property type="term" value="P:positive regulation of transcription initiation by RNA polymerase II"/>
    <property type="evidence" value="ECO:0007669"/>
    <property type="project" value="InterPro"/>
</dbReference>
<dbReference type="GO" id="GO:0003677">
    <property type="term" value="F:DNA binding"/>
    <property type="evidence" value="ECO:0007669"/>
    <property type="project" value="UniProtKB-KW"/>
</dbReference>
<keyword evidence="4" id="KW-0238">DNA-binding</keyword>
<keyword evidence="3" id="KW-0805">Transcription regulation</keyword>
<evidence type="ECO:0000259" key="8">
    <source>
        <dbReference type="Pfam" id="PF02229"/>
    </source>
</evidence>
<accession>A0AA40BUK4</accession>
<protein>
    <submittedName>
        <fullName evidence="9">Transcriptional Coactivator p15-domain-containing protein</fullName>
    </submittedName>
</protein>
<dbReference type="Proteomes" id="UP001175000">
    <property type="component" value="Unassembled WGS sequence"/>
</dbReference>
<organism evidence="9 10">
    <name type="scientific">Immersiella caudata</name>
    <dbReference type="NCBI Taxonomy" id="314043"/>
    <lineage>
        <taxon>Eukaryota</taxon>
        <taxon>Fungi</taxon>
        <taxon>Dikarya</taxon>
        <taxon>Ascomycota</taxon>
        <taxon>Pezizomycotina</taxon>
        <taxon>Sordariomycetes</taxon>
        <taxon>Sordariomycetidae</taxon>
        <taxon>Sordariales</taxon>
        <taxon>Lasiosphaeriaceae</taxon>
        <taxon>Immersiella</taxon>
    </lineage>
</organism>
<name>A0AA40BUK4_9PEZI</name>
<evidence type="ECO:0000256" key="2">
    <source>
        <dbReference type="ARBA" id="ARBA00009001"/>
    </source>
</evidence>
<dbReference type="GO" id="GO:0005634">
    <property type="term" value="C:nucleus"/>
    <property type="evidence" value="ECO:0007669"/>
    <property type="project" value="UniProtKB-SubCell"/>
</dbReference>
<feature type="compositionally biased region" description="Low complexity" evidence="7">
    <location>
        <begin position="14"/>
        <end position="43"/>
    </location>
</feature>
<feature type="region of interest" description="Disordered" evidence="7">
    <location>
        <begin position="122"/>
        <end position="179"/>
    </location>
</feature>
<dbReference type="InterPro" id="IPR009044">
    <property type="entry name" value="ssDNA-bd_transcriptional_reg"/>
</dbReference>
<keyword evidence="10" id="KW-1185">Reference proteome</keyword>
<keyword evidence="6" id="KW-0539">Nucleus</keyword>
<comment type="subcellular location">
    <subcellularLocation>
        <location evidence="1">Nucleus</location>
    </subcellularLocation>
</comment>
<feature type="region of interest" description="Disordered" evidence="7">
    <location>
        <begin position="1"/>
        <end position="59"/>
    </location>
</feature>
<dbReference type="Pfam" id="PF02229">
    <property type="entry name" value="PC4"/>
    <property type="match status" value="1"/>
</dbReference>